<dbReference type="SUPFAM" id="SSF52833">
    <property type="entry name" value="Thioredoxin-like"/>
    <property type="match status" value="1"/>
</dbReference>
<evidence type="ECO:0000259" key="1">
    <source>
        <dbReference type="PROSITE" id="PS51352"/>
    </source>
</evidence>
<keyword evidence="3" id="KW-1185">Reference proteome</keyword>
<comment type="caution">
    <text evidence="2">The sequence shown here is derived from an EMBL/GenBank/DDBJ whole genome shotgun (WGS) entry which is preliminary data.</text>
</comment>
<gene>
    <name evidence="2" type="ORF">SAMN04488518_109111</name>
</gene>
<dbReference type="PROSITE" id="PS51352">
    <property type="entry name" value="THIOREDOXIN_2"/>
    <property type="match status" value="1"/>
</dbReference>
<protein>
    <submittedName>
        <fullName evidence="2">Peroxiredoxin</fullName>
    </submittedName>
</protein>
<dbReference type="InterPro" id="IPR013766">
    <property type="entry name" value="Thioredoxin_domain"/>
</dbReference>
<dbReference type="CDD" id="cd02970">
    <property type="entry name" value="PRX_like2"/>
    <property type="match status" value="1"/>
</dbReference>
<dbReference type="Gene3D" id="3.40.30.10">
    <property type="entry name" value="Glutaredoxin"/>
    <property type="match status" value="1"/>
</dbReference>
<accession>A0A1I4CG55</accession>
<evidence type="ECO:0000313" key="3">
    <source>
        <dbReference type="Proteomes" id="UP000199598"/>
    </source>
</evidence>
<sequence>MLIPRKPVPSLSANLVGGGTFDLSTDTSDFATLVVFYRGLHCPICATYLKELERLTPEFEERGVKTIALSTDTEDRAQTFSNAIKADKLRVGYGVTLTKAREWGLFISAGRGKTSIGIEEPGLFAEPGLFFVRPDGTLYFGNVQTMPFARPDFKPMLGALDFCIKNDYPARGEYTGAL</sequence>
<reference evidence="2 3" key="1">
    <citation type="submission" date="2016-10" db="EMBL/GenBank/DDBJ databases">
        <authorList>
            <person name="Varghese N."/>
            <person name="Submissions S."/>
        </authorList>
    </citation>
    <scope>NUCLEOTIDE SEQUENCE [LARGE SCALE GENOMIC DNA]</scope>
    <source>
        <strain evidence="2 3">DSM 16392</strain>
    </source>
</reference>
<feature type="domain" description="Thioredoxin" evidence="1">
    <location>
        <begin position="2"/>
        <end position="165"/>
    </location>
</feature>
<dbReference type="InterPro" id="IPR036249">
    <property type="entry name" value="Thioredoxin-like_sf"/>
</dbReference>
<dbReference type="EMBL" id="FOSK01000009">
    <property type="protein sequence ID" value="SFK79580.1"/>
    <property type="molecule type" value="Genomic_DNA"/>
</dbReference>
<dbReference type="Pfam" id="PF00578">
    <property type="entry name" value="AhpC-TSA"/>
    <property type="match status" value="1"/>
</dbReference>
<organism evidence="2 3">
    <name type="scientific">Pseudovibrio ascidiaceicola</name>
    <dbReference type="NCBI Taxonomy" id="285279"/>
    <lineage>
        <taxon>Bacteria</taxon>
        <taxon>Pseudomonadati</taxon>
        <taxon>Pseudomonadota</taxon>
        <taxon>Alphaproteobacteria</taxon>
        <taxon>Hyphomicrobiales</taxon>
        <taxon>Stappiaceae</taxon>
        <taxon>Pseudovibrio</taxon>
    </lineage>
</organism>
<dbReference type="Proteomes" id="UP000199598">
    <property type="component" value="Unassembled WGS sequence"/>
</dbReference>
<evidence type="ECO:0000313" key="2">
    <source>
        <dbReference type="EMBL" id="SFK79580.1"/>
    </source>
</evidence>
<dbReference type="InterPro" id="IPR000866">
    <property type="entry name" value="AhpC/TSA"/>
</dbReference>
<proteinExistence type="predicted"/>
<dbReference type="RefSeq" id="WP_093521317.1">
    <property type="nucleotide sequence ID" value="NZ_FOSK01000009.1"/>
</dbReference>
<name>A0A1I4CG55_9HYPH</name>